<name>A0A9N9LRX8_9HELO</name>
<reference evidence="1" key="1">
    <citation type="submission" date="2021-07" db="EMBL/GenBank/DDBJ databases">
        <authorList>
            <person name="Durling M."/>
        </authorList>
    </citation>
    <scope>NUCLEOTIDE SEQUENCE</scope>
</reference>
<comment type="caution">
    <text evidence="1">The sequence shown here is derived from an EMBL/GenBank/DDBJ whole genome shotgun (WGS) entry which is preliminary data.</text>
</comment>
<sequence length="162" mass="18762">MWEEYIEDLDRSKTRAPEDSAYHLESLEDHETIPEDTSQGIIDVKHRDEERQSMAMPSISTMCAFNETRLGECTHESVQHSIKFSYAEGEWFENLLVEQSRNSSRMPTIFEDSNFVVVEYVVDVNKYCSSCLFVISTTGEIERRTTITVKAFKLKTLSEPVF</sequence>
<accession>A0A9N9LRX8</accession>
<evidence type="ECO:0000313" key="1">
    <source>
        <dbReference type="EMBL" id="CAG8977482.1"/>
    </source>
</evidence>
<dbReference type="Proteomes" id="UP000701801">
    <property type="component" value="Unassembled WGS sequence"/>
</dbReference>
<gene>
    <name evidence="1" type="ORF">HYALB_00013037</name>
</gene>
<organism evidence="1 2">
    <name type="scientific">Hymenoscyphus albidus</name>
    <dbReference type="NCBI Taxonomy" id="595503"/>
    <lineage>
        <taxon>Eukaryota</taxon>
        <taxon>Fungi</taxon>
        <taxon>Dikarya</taxon>
        <taxon>Ascomycota</taxon>
        <taxon>Pezizomycotina</taxon>
        <taxon>Leotiomycetes</taxon>
        <taxon>Helotiales</taxon>
        <taxon>Helotiaceae</taxon>
        <taxon>Hymenoscyphus</taxon>
    </lineage>
</organism>
<dbReference type="AlphaFoldDB" id="A0A9N9LRX8"/>
<evidence type="ECO:0000313" key="2">
    <source>
        <dbReference type="Proteomes" id="UP000701801"/>
    </source>
</evidence>
<proteinExistence type="predicted"/>
<protein>
    <submittedName>
        <fullName evidence="1">Uncharacterized protein</fullName>
    </submittedName>
</protein>
<dbReference type="EMBL" id="CAJVRM010000220">
    <property type="protein sequence ID" value="CAG8977482.1"/>
    <property type="molecule type" value="Genomic_DNA"/>
</dbReference>
<keyword evidence="2" id="KW-1185">Reference proteome</keyword>